<accession>A0AAV3NP73</accession>
<feature type="domain" description="Integrase zinc-binding" evidence="1">
    <location>
        <begin position="21"/>
        <end position="79"/>
    </location>
</feature>
<evidence type="ECO:0000313" key="3">
    <source>
        <dbReference type="Proteomes" id="UP001454036"/>
    </source>
</evidence>
<dbReference type="InterPro" id="IPR041588">
    <property type="entry name" value="Integrase_H2C2"/>
</dbReference>
<name>A0AAV3NP73_LITER</name>
<dbReference type="InterPro" id="IPR052160">
    <property type="entry name" value="Gypsy_RT_Integrase-like"/>
</dbReference>
<dbReference type="Gene3D" id="1.10.340.70">
    <property type="match status" value="1"/>
</dbReference>
<dbReference type="Pfam" id="PF17921">
    <property type="entry name" value="Integrase_H2C2"/>
    <property type="match status" value="1"/>
</dbReference>
<reference evidence="2 3" key="1">
    <citation type="submission" date="2024-01" db="EMBL/GenBank/DDBJ databases">
        <title>The complete chloroplast genome sequence of Lithospermum erythrorhizon: insights into the phylogenetic relationship among Boraginaceae species and the maternal lineages of purple gromwells.</title>
        <authorList>
            <person name="Okada T."/>
            <person name="Watanabe K."/>
        </authorList>
    </citation>
    <scope>NUCLEOTIDE SEQUENCE [LARGE SCALE GENOMIC DNA]</scope>
</reference>
<organism evidence="2 3">
    <name type="scientific">Lithospermum erythrorhizon</name>
    <name type="common">Purple gromwell</name>
    <name type="synonym">Lithospermum officinale var. erythrorhizon</name>
    <dbReference type="NCBI Taxonomy" id="34254"/>
    <lineage>
        <taxon>Eukaryota</taxon>
        <taxon>Viridiplantae</taxon>
        <taxon>Streptophyta</taxon>
        <taxon>Embryophyta</taxon>
        <taxon>Tracheophyta</taxon>
        <taxon>Spermatophyta</taxon>
        <taxon>Magnoliopsida</taxon>
        <taxon>eudicotyledons</taxon>
        <taxon>Gunneridae</taxon>
        <taxon>Pentapetalae</taxon>
        <taxon>asterids</taxon>
        <taxon>lamiids</taxon>
        <taxon>Boraginales</taxon>
        <taxon>Boraginaceae</taxon>
        <taxon>Boraginoideae</taxon>
        <taxon>Lithospermeae</taxon>
        <taxon>Lithospermum</taxon>
    </lineage>
</organism>
<proteinExistence type="predicted"/>
<dbReference type="Proteomes" id="UP001454036">
    <property type="component" value="Unassembled WGS sequence"/>
</dbReference>
<evidence type="ECO:0000259" key="1">
    <source>
        <dbReference type="Pfam" id="PF17921"/>
    </source>
</evidence>
<gene>
    <name evidence="2" type="ORF">LIER_01931</name>
</gene>
<protein>
    <recommendedName>
        <fullName evidence="1">Integrase zinc-binding domain-containing protein</fullName>
    </recommendedName>
</protein>
<dbReference type="PANTHER" id="PTHR47266">
    <property type="entry name" value="ENDONUCLEASE-RELATED"/>
    <property type="match status" value="1"/>
</dbReference>
<sequence>MIQDELYKQSYIGPFLYCVSEAKIDQTLYEVHEGHVCGHHIGGHSSTLKVTRAGYYWPTIMKDAAEYVKRCDVCQRMQPIPRHLVAEMSPVGSQPKNQNKLNPKWECPYWIRRIIGPGTYELEELPGKTIDHTWHRIYLKKYYA</sequence>
<dbReference type="AlphaFoldDB" id="A0AAV3NP73"/>
<evidence type="ECO:0000313" key="2">
    <source>
        <dbReference type="EMBL" id="GAA0140621.1"/>
    </source>
</evidence>
<dbReference type="EMBL" id="BAABME010000199">
    <property type="protein sequence ID" value="GAA0140621.1"/>
    <property type="molecule type" value="Genomic_DNA"/>
</dbReference>
<keyword evidence="3" id="KW-1185">Reference proteome</keyword>
<comment type="caution">
    <text evidence="2">The sequence shown here is derived from an EMBL/GenBank/DDBJ whole genome shotgun (WGS) entry which is preliminary data.</text>
</comment>